<dbReference type="SMART" id="SM00864">
    <property type="entry name" value="Tubulin"/>
    <property type="match status" value="1"/>
</dbReference>
<dbReference type="PRINTS" id="PR00423">
    <property type="entry name" value="CELLDVISFTSZ"/>
</dbReference>
<comment type="similarity">
    <text evidence="1 8 10">Belongs to the FtsZ family.</text>
</comment>
<evidence type="ECO:0000313" key="14">
    <source>
        <dbReference type="Proteomes" id="UP000002613"/>
    </source>
</evidence>
<evidence type="ECO:0000256" key="2">
    <source>
        <dbReference type="ARBA" id="ARBA00022490"/>
    </source>
</evidence>
<protein>
    <recommendedName>
        <fullName evidence="8 9">Cell division protein FtsZ</fullName>
    </recommendedName>
</protein>
<dbReference type="PANTHER" id="PTHR30314:SF9">
    <property type="entry name" value="CELL DIVISION PROTEIN FTSZ 2"/>
    <property type="match status" value="1"/>
</dbReference>
<keyword evidence="7 8" id="KW-0131">Cell cycle</keyword>
<reference evidence="14" key="1">
    <citation type="submission" date="2010-02" db="EMBL/GenBank/DDBJ databases">
        <title>Complete sequence of Ferroglobus placidus DSM 10642.</title>
        <authorList>
            <consortium name="US DOE Joint Genome Institute"/>
            <person name="Lucas S."/>
            <person name="Copeland A."/>
            <person name="Lapidus A."/>
            <person name="Cheng J.-F."/>
            <person name="Bruce D."/>
            <person name="Goodwin L."/>
            <person name="Pitluck S."/>
            <person name="Saunders E."/>
            <person name="Brettin T."/>
            <person name="Detter J.C."/>
            <person name="Han C."/>
            <person name="Tapia R."/>
            <person name="Larimer F."/>
            <person name="Land M."/>
            <person name="Hauser L."/>
            <person name="Kyrpides N."/>
            <person name="Ivanova N."/>
            <person name="Holmes D."/>
            <person name="Lovley D."/>
            <person name="Kyrpides N."/>
            <person name="Anderson I.J."/>
            <person name="Woyke T."/>
        </authorList>
    </citation>
    <scope>NUCLEOTIDE SEQUENCE [LARGE SCALE GENOMIC DNA]</scope>
    <source>
        <strain evidence="14">DSM 10642 / AEDII12DO</strain>
    </source>
</reference>
<dbReference type="GO" id="GO:0005737">
    <property type="term" value="C:cytoplasm"/>
    <property type="evidence" value="ECO:0007669"/>
    <property type="project" value="UniProtKB-SubCell"/>
</dbReference>
<dbReference type="EMBL" id="CP001899">
    <property type="protein sequence ID" value="ADC66467.1"/>
    <property type="molecule type" value="Genomic_DNA"/>
</dbReference>
<evidence type="ECO:0000256" key="1">
    <source>
        <dbReference type="ARBA" id="ARBA00009690"/>
    </source>
</evidence>
<dbReference type="InterPro" id="IPR008280">
    <property type="entry name" value="Tub_FtsZ_C"/>
</dbReference>
<name>D3S1K3_FERPA</name>
<evidence type="ECO:0000313" key="13">
    <source>
        <dbReference type="EMBL" id="ADC66467.1"/>
    </source>
</evidence>
<feature type="binding site" evidence="8">
    <location>
        <position position="155"/>
    </location>
    <ligand>
        <name>GTP</name>
        <dbReference type="ChEBI" id="CHEBI:37565"/>
    </ligand>
</feature>
<dbReference type="AlphaFoldDB" id="D3S1K3"/>
<dbReference type="GeneID" id="8779890"/>
<feature type="domain" description="Tubulin/FtsZ GTPase" evidence="11">
    <location>
        <begin position="29"/>
        <end position="219"/>
    </location>
</feature>
<keyword evidence="3 8" id="KW-0132">Cell division</keyword>
<keyword evidence="5 8" id="KW-0342">GTP-binding</keyword>
<dbReference type="InterPro" id="IPR037103">
    <property type="entry name" value="Tubulin/FtsZ-like_C"/>
</dbReference>
<gene>
    <name evidence="8" type="primary">ftsZ</name>
    <name evidence="13" type="ordered locus">Ferp_2349</name>
</gene>
<dbReference type="Pfam" id="PF12327">
    <property type="entry name" value="FtsZ_C"/>
    <property type="match status" value="1"/>
</dbReference>
<dbReference type="Gene3D" id="3.30.1330.20">
    <property type="entry name" value="Tubulin/FtsZ, C-terminal domain"/>
    <property type="match status" value="1"/>
</dbReference>
<evidence type="ECO:0000256" key="6">
    <source>
        <dbReference type="ARBA" id="ARBA00023210"/>
    </source>
</evidence>
<proteinExistence type="inferred from homology"/>
<dbReference type="PROSITE" id="PS01135">
    <property type="entry name" value="FTSZ_2"/>
    <property type="match status" value="1"/>
</dbReference>
<comment type="caution">
    <text evidence="8">Lacks conserved residue(s) required for the propagation of feature annotation.</text>
</comment>
<dbReference type="NCBIfam" id="TIGR00065">
    <property type="entry name" value="ftsZ"/>
    <property type="match status" value="1"/>
</dbReference>
<dbReference type="InterPro" id="IPR020805">
    <property type="entry name" value="Cell_div_FtsZ_CS"/>
</dbReference>
<dbReference type="GO" id="GO:0051258">
    <property type="term" value="P:protein polymerization"/>
    <property type="evidence" value="ECO:0007669"/>
    <property type="project" value="UniProtKB-UniRule"/>
</dbReference>
<organism evidence="13 14">
    <name type="scientific">Ferroglobus placidus (strain DSM 10642 / AEDII12DO)</name>
    <dbReference type="NCBI Taxonomy" id="589924"/>
    <lineage>
        <taxon>Archaea</taxon>
        <taxon>Methanobacteriati</taxon>
        <taxon>Methanobacteriota</taxon>
        <taxon>Archaeoglobi</taxon>
        <taxon>Archaeoglobales</taxon>
        <taxon>Archaeoglobaceae</taxon>
        <taxon>Ferroglobus</taxon>
    </lineage>
</organism>
<dbReference type="Pfam" id="PF00091">
    <property type="entry name" value="Tubulin"/>
    <property type="match status" value="1"/>
</dbReference>
<dbReference type="InterPro" id="IPR000158">
    <property type="entry name" value="Cell_div_FtsZ"/>
</dbReference>
<dbReference type="HAMAP" id="MF_00909">
    <property type="entry name" value="FtsZ"/>
    <property type="match status" value="1"/>
</dbReference>
<feature type="binding site" evidence="8">
    <location>
        <position position="201"/>
    </location>
    <ligand>
        <name>GTP</name>
        <dbReference type="ChEBI" id="CHEBI:37565"/>
    </ligand>
</feature>
<evidence type="ECO:0000259" key="11">
    <source>
        <dbReference type="SMART" id="SM00864"/>
    </source>
</evidence>
<dbReference type="InterPro" id="IPR045061">
    <property type="entry name" value="FtsZ/CetZ"/>
</dbReference>
<feature type="domain" description="Tubulin/FtsZ 2-layer sandwich" evidence="12">
    <location>
        <begin position="221"/>
        <end position="338"/>
    </location>
</feature>
<reference evidence="13 14" key="2">
    <citation type="journal article" date="2011" name="Stand. Genomic Sci.">
        <title>Complete genome sequence of Ferroglobus placidus AEDII12DO.</title>
        <authorList>
            <person name="Anderson I."/>
            <person name="Risso C."/>
            <person name="Holmes D."/>
            <person name="Lucas S."/>
            <person name="Copeland A."/>
            <person name="Lapidus A."/>
            <person name="Cheng J.F."/>
            <person name="Bruce D."/>
            <person name="Goodwin L."/>
            <person name="Pitluck S."/>
            <person name="Saunders E."/>
            <person name="Brettin T."/>
            <person name="Detter J.C."/>
            <person name="Han C."/>
            <person name="Tapia R."/>
            <person name="Larimer F."/>
            <person name="Land M."/>
            <person name="Hauser L."/>
            <person name="Woyke T."/>
            <person name="Lovley D."/>
            <person name="Kyrpides N."/>
            <person name="Ivanova N."/>
        </authorList>
    </citation>
    <scope>NUCLEOTIDE SEQUENCE [LARGE SCALE GENOMIC DNA]</scope>
    <source>
        <strain evidence="14">DSM 10642 / AEDII12DO</strain>
    </source>
</reference>
<dbReference type="RefSeq" id="WP_012966803.1">
    <property type="nucleotide sequence ID" value="NC_013849.1"/>
</dbReference>
<keyword evidence="14" id="KW-1185">Reference proteome</keyword>
<evidence type="ECO:0000256" key="7">
    <source>
        <dbReference type="ARBA" id="ARBA00023306"/>
    </source>
</evidence>
<dbReference type="STRING" id="589924.Ferp_2349"/>
<dbReference type="SUPFAM" id="SSF52490">
    <property type="entry name" value="Tubulin nucleotide-binding domain-like"/>
    <property type="match status" value="1"/>
</dbReference>
<dbReference type="GO" id="GO:0032153">
    <property type="term" value="C:cell division site"/>
    <property type="evidence" value="ECO:0007669"/>
    <property type="project" value="UniProtKB-UniRule"/>
</dbReference>
<evidence type="ECO:0000256" key="5">
    <source>
        <dbReference type="ARBA" id="ARBA00023134"/>
    </source>
</evidence>
<dbReference type="CDD" id="cd02201">
    <property type="entry name" value="FtsZ_type1"/>
    <property type="match status" value="1"/>
</dbReference>
<dbReference type="InterPro" id="IPR003008">
    <property type="entry name" value="Tubulin_FtsZ_GTPase"/>
</dbReference>
<accession>D3S1K3</accession>
<comment type="subcellular location">
    <subcellularLocation>
        <location evidence="8">Cytoplasm</location>
    </subcellularLocation>
    <text evidence="8">Assembles at midcell at the inner surface of the cytoplasmic membrane.</text>
</comment>
<dbReference type="SUPFAM" id="SSF55307">
    <property type="entry name" value="Tubulin C-terminal domain-like"/>
    <property type="match status" value="1"/>
</dbReference>
<keyword evidence="6 8" id="KW-0717">Septation</keyword>
<comment type="subunit">
    <text evidence="8">Homodimer. Polymerizes to form a dynamic ring structure in a strictly GTP-dependent manner. Interacts directly with several other division proteins.</text>
</comment>
<evidence type="ECO:0000256" key="9">
    <source>
        <dbReference type="NCBIfam" id="TIGR00065"/>
    </source>
</evidence>
<dbReference type="PaxDb" id="589924-Ferp_2349"/>
<evidence type="ECO:0000256" key="4">
    <source>
        <dbReference type="ARBA" id="ARBA00022741"/>
    </source>
</evidence>
<dbReference type="GO" id="GO:0003924">
    <property type="term" value="F:GTPase activity"/>
    <property type="evidence" value="ECO:0007669"/>
    <property type="project" value="UniProtKB-UniRule"/>
</dbReference>
<dbReference type="HOGENOM" id="CLU_024865_0_1_2"/>
<dbReference type="PROSITE" id="PS01134">
    <property type="entry name" value="FTSZ_1"/>
    <property type="match status" value="1"/>
</dbReference>
<dbReference type="GO" id="GO:0005525">
    <property type="term" value="F:GTP binding"/>
    <property type="evidence" value="ECO:0007669"/>
    <property type="project" value="UniProtKB-UniRule"/>
</dbReference>
<feature type="binding site" evidence="8">
    <location>
        <begin position="124"/>
        <end position="126"/>
    </location>
    <ligand>
        <name>GTP</name>
        <dbReference type="ChEBI" id="CHEBI:37565"/>
    </ligand>
</feature>
<sequence length="380" mass="41404">MKSFVSKAQMFYAEEKAEKIDVREFGTPNIFVVGCGGSGNNTVNRLMNIGIDGVVTIAINTDRQHLEMIKAHKKVLIGRSITRGLGAGGYPEVGRKAAEMARGTLEELLNEADLVFICAGLGGGTGTGSAPVVAEVAKKQGAIVIGMVQMPFKVERARLKKAKEGLEELKKHCDTVVVLDNNKLLEYVPNLPIEQAFSVMDQIVAETIRGITDTITKPSLINIDFADVRAVMGQGGIAAMLVGESKAQNKAKEVVRDCLQHPLLEIDYRGATGALIHISGGNDLTIREAEEIVNNLTFEIAENANVIWGARITNELEGIVRVTAIMTGVKAKKLFEVEDECYYQPRVSQTSERKFEETYYSKPKSYPVTAGRNFNGIDVL</sequence>
<keyword evidence="4 8" id="KW-0547">Nucleotide-binding</keyword>
<dbReference type="Proteomes" id="UP000002613">
    <property type="component" value="Chromosome"/>
</dbReference>
<dbReference type="InterPro" id="IPR036525">
    <property type="entry name" value="Tubulin/FtsZ_GTPase_sf"/>
</dbReference>
<dbReference type="InterPro" id="IPR018316">
    <property type="entry name" value="Tubulin/FtsZ_2-layer-sand-dom"/>
</dbReference>
<dbReference type="FunFam" id="3.40.50.1440:FF:000014">
    <property type="entry name" value="Cell division protein FtsZ"/>
    <property type="match status" value="1"/>
</dbReference>
<dbReference type="KEGG" id="fpl:Ferp_2349"/>
<dbReference type="SMART" id="SM00865">
    <property type="entry name" value="Tubulin_C"/>
    <property type="match status" value="1"/>
</dbReference>
<keyword evidence="2 8" id="KW-0963">Cytoplasm</keyword>
<evidence type="ECO:0000256" key="10">
    <source>
        <dbReference type="RuleBase" id="RU003360"/>
    </source>
</evidence>
<dbReference type="PANTHER" id="PTHR30314">
    <property type="entry name" value="CELL DIVISION PROTEIN FTSZ-RELATED"/>
    <property type="match status" value="1"/>
</dbReference>
<evidence type="ECO:0000259" key="12">
    <source>
        <dbReference type="SMART" id="SM00865"/>
    </source>
</evidence>
<dbReference type="InterPro" id="IPR024757">
    <property type="entry name" value="FtsZ_C"/>
</dbReference>
<dbReference type="Gene3D" id="3.40.50.1440">
    <property type="entry name" value="Tubulin/FtsZ, GTPase domain"/>
    <property type="match status" value="1"/>
</dbReference>
<feature type="binding site" evidence="8">
    <location>
        <position position="158"/>
    </location>
    <ligand>
        <name>GTP</name>
        <dbReference type="ChEBI" id="CHEBI:37565"/>
    </ligand>
</feature>
<dbReference type="eggNOG" id="arCOG02201">
    <property type="taxonomic scope" value="Archaea"/>
</dbReference>
<dbReference type="PROSITE" id="PS51257">
    <property type="entry name" value="PROKAR_LIPOPROTEIN"/>
    <property type="match status" value="1"/>
</dbReference>
<dbReference type="OrthoDB" id="371908at2157"/>
<evidence type="ECO:0000256" key="3">
    <source>
        <dbReference type="ARBA" id="ARBA00022618"/>
    </source>
</evidence>
<comment type="function">
    <text evidence="8">Essential cell division protein that forms a contractile ring structure (Z ring) at the future cell division site. The regulation of the ring assembly controls the timing and the location of cell division. One of the functions of the FtsZ ring is to recruit other cell division proteins to the septum to produce a new cell wall between the dividing cells. Binds GTP and shows GTPase activity.</text>
</comment>
<evidence type="ECO:0000256" key="8">
    <source>
        <dbReference type="HAMAP-Rule" id="MF_00909"/>
    </source>
</evidence>
<dbReference type="GO" id="GO:0043093">
    <property type="term" value="P:FtsZ-dependent cytokinesis"/>
    <property type="evidence" value="ECO:0007669"/>
    <property type="project" value="UniProtKB-UniRule"/>
</dbReference>